<comment type="caution">
    <text evidence="1">The sequence shown here is derived from an EMBL/GenBank/DDBJ whole genome shotgun (WGS) entry which is preliminary data.</text>
</comment>
<gene>
    <name evidence="1" type="ORF">CTI12_AA029920</name>
</gene>
<dbReference type="OrthoDB" id="1302433at2759"/>
<evidence type="ECO:0008006" key="3">
    <source>
        <dbReference type="Google" id="ProtNLM"/>
    </source>
</evidence>
<dbReference type="Proteomes" id="UP000245207">
    <property type="component" value="Unassembled WGS sequence"/>
</dbReference>
<evidence type="ECO:0000313" key="1">
    <source>
        <dbReference type="EMBL" id="PWA97320.1"/>
    </source>
</evidence>
<accession>A0A2U1QH35</accession>
<reference evidence="1 2" key="1">
    <citation type="journal article" date="2018" name="Mol. Plant">
        <title>The genome of Artemisia annua provides insight into the evolution of Asteraceae family and artemisinin biosynthesis.</title>
        <authorList>
            <person name="Shen Q."/>
            <person name="Zhang L."/>
            <person name="Liao Z."/>
            <person name="Wang S."/>
            <person name="Yan T."/>
            <person name="Shi P."/>
            <person name="Liu M."/>
            <person name="Fu X."/>
            <person name="Pan Q."/>
            <person name="Wang Y."/>
            <person name="Lv Z."/>
            <person name="Lu X."/>
            <person name="Zhang F."/>
            <person name="Jiang W."/>
            <person name="Ma Y."/>
            <person name="Chen M."/>
            <person name="Hao X."/>
            <person name="Li L."/>
            <person name="Tang Y."/>
            <person name="Lv G."/>
            <person name="Zhou Y."/>
            <person name="Sun X."/>
            <person name="Brodelius P.E."/>
            <person name="Rose J.K.C."/>
            <person name="Tang K."/>
        </authorList>
    </citation>
    <scope>NUCLEOTIDE SEQUENCE [LARGE SCALE GENOMIC DNA]</scope>
    <source>
        <strain evidence="2">cv. Huhao1</strain>
        <tissue evidence="1">Leaf</tissue>
    </source>
</reference>
<keyword evidence="2" id="KW-1185">Reference proteome</keyword>
<protein>
    <recommendedName>
        <fullName evidence="3">Reverse transcriptase domain, Reverse transcriptase zinc-binding domain protein</fullName>
    </recommendedName>
</protein>
<evidence type="ECO:0000313" key="2">
    <source>
        <dbReference type="Proteomes" id="UP000245207"/>
    </source>
</evidence>
<proteinExistence type="predicted"/>
<dbReference type="AlphaFoldDB" id="A0A2U1QH35"/>
<sequence length="104" mass="12169">MADIKYEDGDWNGLIRNLATDCVNKNIGWVVRRLVLAACVYFLWQERNGRIFRDVHKSSQDIYNKVVDNVKGRLYGIIVKDSINTRNVEEKWQVKCRRAKIVVA</sequence>
<dbReference type="EMBL" id="PKPP01000129">
    <property type="protein sequence ID" value="PWA97320.1"/>
    <property type="molecule type" value="Genomic_DNA"/>
</dbReference>
<name>A0A2U1QH35_ARTAN</name>
<organism evidence="1 2">
    <name type="scientific">Artemisia annua</name>
    <name type="common">Sweet wormwood</name>
    <dbReference type="NCBI Taxonomy" id="35608"/>
    <lineage>
        <taxon>Eukaryota</taxon>
        <taxon>Viridiplantae</taxon>
        <taxon>Streptophyta</taxon>
        <taxon>Embryophyta</taxon>
        <taxon>Tracheophyta</taxon>
        <taxon>Spermatophyta</taxon>
        <taxon>Magnoliopsida</taxon>
        <taxon>eudicotyledons</taxon>
        <taxon>Gunneridae</taxon>
        <taxon>Pentapetalae</taxon>
        <taxon>asterids</taxon>
        <taxon>campanulids</taxon>
        <taxon>Asterales</taxon>
        <taxon>Asteraceae</taxon>
        <taxon>Asteroideae</taxon>
        <taxon>Anthemideae</taxon>
        <taxon>Artemisiinae</taxon>
        <taxon>Artemisia</taxon>
    </lineage>
</organism>